<sequence length="479" mass="55596">MSINIFKAKTEFKSDVKSNEYRLIGNNYFKNKHWFRSLLYFNKSIAYAHSKRALALGYGNRSAVYYHTNLFEECLENIQLARDNGYAEQSKLDTREANCKQFMAKPKDEKSENLWDFFKLSYPANEKIPWLVDCVEMRRTKKYGRGIYAKQNLKAGDIICVEEPLLHYTKGENGYYHCYNCFKAHKMNLIHCDHTASIMFCSTACKEHFNSKAIDEKEIVSADAKILSDVSEFFGGYKQFNDYINRTDLKKLNKSIFDYDFSDPTDPRYEENRMNCLLSLCTNKLPIEILSSIEKYISKKAVHHLLSLFWINSKNSALFDGKGIKFNTGFYVSLFTSLINHACIGNAHIFVVEGKVITMIEKPVKAGDQIFECYPGCALIFNRSLKKDLEDQHLFNCDCHACVRSEFMNMADFKTGFTQAMKIDPTPIYQQNYKVIKKTLQEARDDINDNPEDHKILSNSLIYTVTYMEAIGFQCMYPF</sequence>
<dbReference type="SUPFAM" id="SSF82199">
    <property type="entry name" value="SET domain"/>
    <property type="match status" value="1"/>
</dbReference>
<dbReference type="Gene3D" id="2.170.270.10">
    <property type="entry name" value="SET domain"/>
    <property type="match status" value="1"/>
</dbReference>
<dbReference type="InterPro" id="IPR046341">
    <property type="entry name" value="SET_dom_sf"/>
</dbReference>
<evidence type="ECO:0000313" key="3">
    <source>
        <dbReference type="Proteomes" id="UP001153620"/>
    </source>
</evidence>
<dbReference type="Gene3D" id="1.25.40.10">
    <property type="entry name" value="Tetratricopeptide repeat domain"/>
    <property type="match status" value="1"/>
</dbReference>
<dbReference type="AlphaFoldDB" id="A0A9N9WT22"/>
<dbReference type="Pfam" id="PF00856">
    <property type="entry name" value="SET"/>
    <property type="match status" value="1"/>
</dbReference>
<dbReference type="PROSITE" id="PS50280">
    <property type="entry name" value="SET"/>
    <property type="match status" value="1"/>
</dbReference>
<dbReference type="SUPFAM" id="SSF48452">
    <property type="entry name" value="TPR-like"/>
    <property type="match status" value="1"/>
</dbReference>
<name>A0A9N9WT22_9DIPT</name>
<dbReference type="Proteomes" id="UP001153620">
    <property type="component" value="Chromosome 2"/>
</dbReference>
<evidence type="ECO:0000313" key="2">
    <source>
        <dbReference type="EMBL" id="CAG9804821.1"/>
    </source>
</evidence>
<dbReference type="OrthoDB" id="6054366at2759"/>
<dbReference type="Gene3D" id="1.10.220.160">
    <property type="match status" value="1"/>
</dbReference>
<protein>
    <recommendedName>
        <fullName evidence="1">SET domain-containing protein</fullName>
    </recommendedName>
</protein>
<dbReference type="InterPro" id="IPR001214">
    <property type="entry name" value="SET_dom"/>
</dbReference>
<feature type="domain" description="SET" evidence="1">
    <location>
        <begin position="133"/>
        <end position="375"/>
    </location>
</feature>
<evidence type="ECO:0000259" key="1">
    <source>
        <dbReference type="PROSITE" id="PS50280"/>
    </source>
</evidence>
<proteinExistence type="predicted"/>
<reference evidence="2" key="1">
    <citation type="submission" date="2022-01" db="EMBL/GenBank/DDBJ databases">
        <authorList>
            <person name="King R."/>
        </authorList>
    </citation>
    <scope>NUCLEOTIDE SEQUENCE</scope>
</reference>
<dbReference type="GO" id="GO:0008757">
    <property type="term" value="F:S-adenosylmethionine-dependent methyltransferase activity"/>
    <property type="evidence" value="ECO:0007669"/>
    <property type="project" value="UniProtKB-ARBA"/>
</dbReference>
<keyword evidence="3" id="KW-1185">Reference proteome</keyword>
<gene>
    <name evidence="2" type="ORF">CHIRRI_LOCUS7700</name>
</gene>
<dbReference type="GO" id="GO:0008276">
    <property type="term" value="F:protein methyltransferase activity"/>
    <property type="evidence" value="ECO:0007669"/>
    <property type="project" value="UniProtKB-ARBA"/>
</dbReference>
<dbReference type="InterPro" id="IPR011990">
    <property type="entry name" value="TPR-like_helical_dom_sf"/>
</dbReference>
<reference evidence="2" key="2">
    <citation type="submission" date="2022-10" db="EMBL/GenBank/DDBJ databases">
        <authorList>
            <consortium name="ENA_rothamsted_submissions"/>
            <consortium name="culmorum"/>
            <person name="King R."/>
        </authorList>
    </citation>
    <scope>NUCLEOTIDE SEQUENCE</scope>
</reference>
<dbReference type="PANTHER" id="PTHR47111:SF1">
    <property type="entry name" value="SET AND MYND DOMAIN-CONTAINING PROTEIN 4"/>
    <property type="match status" value="1"/>
</dbReference>
<organism evidence="2 3">
    <name type="scientific">Chironomus riparius</name>
    <dbReference type="NCBI Taxonomy" id="315576"/>
    <lineage>
        <taxon>Eukaryota</taxon>
        <taxon>Metazoa</taxon>
        <taxon>Ecdysozoa</taxon>
        <taxon>Arthropoda</taxon>
        <taxon>Hexapoda</taxon>
        <taxon>Insecta</taxon>
        <taxon>Pterygota</taxon>
        <taxon>Neoptera</taxon>
        <taxon>Endopterygota</taxon>
        <taxon>Diptera</taxon>
        <taxon>Nematocera</taxon>
        <taxon>Chironomoidea</taxon>
        <taxon>Chironomidae</taxon>
        <taxon>Chironominae</taxon>
        <taxon>Chironomus</taxon>
    </lineage>
</organism>
<dbReference type="PANTHER" id="PTHR47111">
    <property type="entry name" value="BCDNA.LD29892"/>
    <property type="match status" value="1"/>
</dbReference>
<dbReference type="EMBL" id="OU895878">
    <property type="protein sequence ID" value="CAG9804821.1"/>
    <property type="molecule type" value="Genomic_DNA"/>
</dbReference>
<dbReference type="Gene3D" id="6.10.140.2220">
    <property type="match status" value="1"/>
</dbReference>
<accession>A0A9N9WT22</accession>
<dbReference type="GO" id="GO:0008170">
    <property type="term" value="F:N-methyltransferase activity"/>
    <property type="evidence" value="ECO:0007669"/>
    <property type="project" value="UniProtKB-ARBA"/>
</dbReference>